<name>A0A4R7K7N3_9FLAO</name>
<keyword evidence="2" id="KW-1185">Reference proteome</keyword>
<gene>
    <name evidence="1" type="ORF">CLV90_0677</name>
</gene>
<protein>
    <recommendedName>
        <fullName evidence="3">SnoaL-like protein</fullName>
    </recommendedName>
</protein>
<reference evidence="1 2" key="1">
    <citation type="submission" date="2019-03" db="EMBL/GenBank/DDBJ databases">
        <title>Genomic Encyclopedia of Archaeal and Bacterial Type Strains, Phase II (KMG-II): from individual species to whole genera.</title>
        <authorList>
            <person name="Goeker M."/>
        </authorList>
    </citation>
    <scope>NUCLEOTIDE SEQUENCE [LARGE SCALE GENOMIC DNA]</scope>
    <source>
        <strain evidence="1 2">DSM 25233</strain>
    </source>
</reference>
<dbReference type="AlphaFoldDB" id="A0A4R7K7N3"/>
<dbReference type="OrthoDB" id="1121874at2"/>
<dbReference type="RefSeq" id="WP_133686079.1">
    <property type="nucleotide sequence ID" value="NZ_SOAY01000010.1"/>
</dbReference>
<dbReference type="Proteomes" id="UP000294749">
    <property type="component" value="Unassembled WGS sequence"/>
</dbReference>
<evidence type="ECO:0000313" key="1">
    <source>
        <dbReference type="EMBL" id="TDT46622.1"/>
    </source>
</evidence>
<sequence>MKNIILILFIIGALNSCDNKKISHKEAVSTYYKALDSGEFNKIKEVIHDSITLISGDFVMPFDKNTFYEFYTWDSIFKPSYEVIELVEENDDVIATISQKNIRNAFLKNNPLKLNVKISFVSGKITKIEELDYIDVNWDTWSQRRDSLVSLVIVKHPKLDGFVNDMTMKGAVNYLKAMELYKTQEDRELIKQ</sequence>
<organism evidence="1 2">
    <name type="scientific">Maribacter spongiicola</name>
    <dbReference type="NCBI Taxonomy" id="1206753"/>
    <lineage>
        <taxon>Bacteria</taxon>
        <taxon>Pseudomonadati</taxon>
        <taxon>Bacteroidota</taxon>
        <taxon>Flavobacteriia</taxon>
        <taxon>Flavobacteriales</taxon>
        <taxon>Flavobacteriaceae</taxon>
        <taxon>Maribacter</taxon>
    </lineage>
</organism>
<evidence type="ECO:0008006" key="3">
    <source>
        <dbReference type="Google" id="ProtNLM"/>
    </source>
</evidence>
<dbReference type="EMBL" id="SOAY01000010">
    <property type="protein sequence ID" value="TDT46622.1"/>
    <property type="molecule type" value="Genomic_DNA"/>
</dbReference>
<accession>A0A4R7K7N3</accession>
<comment type="caution">
    <text evidence="1">The sequence shown here is derived from an EMBL/GenBank/DDBJ whole genome shotgun (WGS) entry which is preliminary data.</text>
</comment>
<proteinExistence type="predicted"/>
<evidence type="ECO:0000313" key="2">
    <source>
        <dbReference type="Proteomes" id="UP000294749"/>
    </source>
</evidence>